<keyword evidence="3 6" id="KW-0805">Transcription regulation</keyword>
<reference evidence="10" key="3">
    <citation type="submission" date="2018-08" db="UniProtKB">
        <authorList>
            <consortium name="EnsemblPlants"/>
        </authorList>
    </citation>
    <scope>IDENTIFICATION</scope>
    <source>
        <strain evidence="10">cv. Bd21</strain>
    </source>
</reference>
<dbReference type="PROSITE" id="PS51754">
    <property type="entry name" value="OVATE"/>
    <property type="match status" value="1"/>
</dbReference>
<keyword evidence="11" id="KW-1185">Reference proteome</keyword>
<evidence type="ECO:0000256" key="7">
    <source>
        <dbReference type="SAM" id="MobiDB-lite"/>
    </source>
</evidence>
<evidence type="ECO:0000256" key="6">
    <source>
        <dbReference type="RuleBase" id="RU367028"/>
    </source>
</evidence>
<reference evidence="9" key="2">
    <citation type="submission" date="2017-06" db="EMBL/GenBank/DDBJ databases">
        <title>WGS assembly of Brachypodium distachyon.</title>
        <authorList>
            <consortium name="The International Brachypodium Initiative"/>
            <person name="Lucas S."/>
            <person name="Harmon-Smith M."/>
            <person name="Lail K."/>
            <person name="Tice H."/>
            <person name="Grimwood J."/>
            <person name="Bruce D."/>
            <person name="Barry K."/>
            <person name="Shu S."/>
            <person name="Lindquist E."/>
            <person name="Wang M."/>
            <person name="Pitluck S."/>
            <person name="Vogel J.P."/>
            <person name="Garvin D.F."/>
            <person name="Mockler T.C."/>
            <person name="Schmutz J."/>
            <person name="Rokhsar D."/>
            <person name="Bevan M.W."/>
        </authorList>
    </citation>
    <scope>NUCLEOTIDE SEQUENCE</scope>
    <source>
        <strain evidence="9">Bd21</strain>
    </source>
</reference>
<dbReference type="Gramene" id="KQK08542">
    <property type="protein sequence ID" value="KQK08542"/>
    <property type="gene ID" value="BRADI_2g42400v3"/>
</dbReference>
<evidence type="ECO:0000256" key="5">
    <source>
        <dbReference type="ARBA" id="ARBA00023242"/>
    </source>
</evidence>
<organism evidence="9">
    <name type="scientific">Brachypodium distachyon</name>
    <name type="common">Purple false brome</name>
    <name type="synonym">Trachynia distachya</name>
    <dbReference type="NCBI Taxonomy" id="15368"/>
    <lineage>
        <taxon>Eukaryota</taxon>
        <taxon>Viridiplantae</taxon>
        <taxon>Streptophyta</taxon>
        <taxon>Embryophyta</taxon>
        <taxon>Tracheophyta</taxon>
        <taxon>Spermatophyta</taxon>
        <taxon>Magnoliopsida</taxon>
        <taxon>Liliopsida</taxon>
        <taxon>Poales</taxon>
        <taxon>Poaceae</taxon>
        <taxon>BOP clade</taxon>
        <taxon>Pooideae</taxon>
        <taxon>Stipodae</taxon>
        <taxon>Brachypodieae</taxon>
        <taxon>Brachypodium</taxon>
    </lineage>
</organism>
<keyword evidence="5 6" id="KW-0539">Nucleus</keyword>
<dbReference type="GO" id="GO:0045892">
    <property type="term" value="P:negative regulation of DNA-templated transcription"/>
    <property type="evidence" value="ECO:0007669"/>
    <property type="project" value="UniProtKB-UniRule"/>
</dbReference>
<dbReference type="GO" id="GO:0005634">
    <property type="term" value="C:nucleus"/>
    <property type="evidence" value="ECO:0007669"/>
    <property type="project" value="UniProtKB-SubCell"/>
</dbReference>
<comment type="function">
    <text evidence="6">Transcriptional repressor that regulates multiple aspects of plant growth and development.</text>
</comment>
<dbReference type="Proteomes" id="UP000008810">
    <property type="component" value="Chromosome 2"/>
</dbReference>
<dbReference type="InterPro" id="IPR006458">
    <property type="entry name" value="Ovate_C"/>
</dbReference>
<dbReference type="EnsemblPlants" id="KQK08542">
    <property type="protein sequence ID" value="KQK08542"/>
    <property type="gene ID" value="BRADI_2g42400v3"/>
</dbReference>
<dbReference type="Pfam" id="PF04844">
    <property type="entry name" value="Ovate"/>
    <property type="match status" value="1"/>
</dbReference>
<feature type="compositionally biased region" description="Polar residues" evidence="7">
    <location>
        <begin position="110"/>
        <end position="124"/>
    </location>
</feature>
<dbReference type="eggNOG" id="ENOG502RXZT">
    <property type="taxonomic scope" value="Eukaryota"/>
</dbReference>
<proteinExistence type="predicted"/>
<dbReference type="AlphaFoldDB" id="I1HP15"/>
<reference evidence="9 10" key="1">
    <citation type="journal article" date="2010" name="Nature">
        <title>Genome sequencing and analysis of the model grass Brachypodium distachyon.</title>
        <authorList>
            <consortium name="International Brachypodium Initiative"/>
        </authorList>
    </citation>
    <scope>NUCLEOTIDE SEQUENCE [LARGE SCALE GENOMIC DNA]</scope>
    <source>
        <strain evidence="9 10">Bd21</strain>
    </source>
</reference>
<evidence type="ECO:0000259" key="8">
    <source>
        <dbReference type="PROSITE" id="PS51754"/>
    </source>
</evidence>
<sequence>MEDNTKRTKLHKSLQLCISRKLKKIPRIHIPSSNIPVNIASRRLLSTCRFPRTPSLDIDQAAAADNSREQAATLSDVDRFLFDNFRSLYIHDRDEDVCLSSSLGTSSSLANGTQPTAETSSLSESGAEDIREASPGDEHGNNTAIVLFSIDPYTDFRGSMQNMTKMHHCQESKTLDWDFLEELLFYYLQLNDQSVHKYILKAFADLTAGTHKDNPVHGKEYWVGKSVSCRKQHRSKNYVTRN</sequence>
<dbReference type="OrthoDB" id="689980at2759"/>
<evidence type="ECO:0000313" key="11">
    <source>
        <dbReference type="Proteomes" id="UP000008810"/>
    </source>
</evidence>
<name>I1HP15_BRADI</name>
<dbReference type="NCBIfam" id="TIGR01568">
    <property type="entry name" value="A_thal_3678"/>
    <property type="match status" value="1"/>
</dbReference>
<feature type="domain" description="OVATE" evidence="8">
    <location>
        <begin position="145"/>
        <end position="209"/>
    </location>
</feature>
<dbReference type="OMA" id="TSWILRG"/>
<dbReference type="InterPro" id="IPR038933">
    <property type="entry name" value="Ovate"/>
</dbReference>
<dbReference type="HOGENOM" id="CLU_069722_0_0_1"/>
<evidence type="ECO:0000256" key="4">
    <source>
        <dbReference type="ARBA" id="ARBA00023163"/>
    </source>
</evidence>
<feature type="compositionally biased region" description="Basic and acidic residues" evidence="7">
    <location>
        <begin position="128"/>
        <end position="140"/>
    </location>
</feature>
<dbReference type="PANTHER" id="PTHR33057:SF72">
    <property type="entry name" value="TRANSCRIPTION REPRESSOR"/>
    <property type="match status" value="1"/>
</dbReference>
<feature type="region of interest" description="Disordered" evidence="7">
    <location>
        <begin position="105"/>
        <end position="141"/>
    </location>
</feature>
<evidence type="ECO:0000313" key="10">
    <source>
        <dbReference type="EnsemblPlants" id="KQK08542"/>
    </source>
</evidence>
<dbReference type="PANTHER" id="PTHR33057">
    <property type="entry name" value="TRANSCRIPTION REPRESSOR OFP7-RELATED"/>
    <property type="match status" value="1"/>
</dbReference>
<comment type="subcellular location">
    <subcellularLocation>
        <location evidence="1 6">Nucleus</location>
    </subcellularLocation>
</comment>
<accession>I1HP15</accession>
<evidence type="ECO:0000256" key="2">
    <source>
        <dbReference type="ARBA" id="ARBA00022491"/>
    </source>
</evidence>
<evidence type="ECO:0000256" key="3">
    <source>
        <dbReference type="ARBA" id="ARBA00023015"/>
    </source>
</evidence>
<evidence type="ECO:0000313" key="9">
    <source>
        <dbReference type="EMBL" id="KQK08542.1"/>
    </source>
</evidence>
<gene>
    <name evidence="10" type="primary">LOC104583285</name>
    <name evidence="9" type="ORF">BRADI_2g42400v3</name>
</gene>
<dbReference type="EMBL" id="CM000881">
    <property type="protein sequence ID" value="KQK08542.1"/>
    <property type="molecule type" value="Genomic_DNA"/>
</dbReference>
<dbReference type="STRING" id="15368.I1HP15"/>
<evidence type="ECO:0000256" key="1">
    <source>
        <dbReference type="ARBA" id="ARBA00004123"/>
    </source>
</evidence>
<keyword evidence="4 6" id="KW-0804">Transcription</keyword>
<protein>
    <recommendedName>
        <fullName evidence="6">Transcription repressor</fullName>
    </recommendedName>
    <alternativeName>
        <fullName evidence="6">Ovate family protein</fullName>
    </alternativeName>
</protein>
<keyword evidence="2 6" id="KW-0678">Repressor</keyword>